<comment type="caution">
    <text evidence="1">The sequence shown here is derived from an EMBL/GenBank/DDBJ whole genome shotgun (WGS) entry which is preliminary data.</text>
</comment>
<protein>
    <submittedName>
        <fullName evidence="1">Uncharacterized protein</fullName>
    </submittedName>
</protein>
<keyword evidence="2" id="KW-1185">Reference proteome</keyword>
<reference evidence="2" key="1">
    <citation type="journal article" date="2024" name="Proc. Natl. Acad. Sci. U.S.A.">
        <title>Extraordinary preservation of gene collinearity over three hundred million years revealed in homosporous lycophytes.</title>
        <authorList>
            <person name="Li C."/>
            <person name="Wickell D."/>
            <person name="Kuo L.Y."/>
            <person name="Chen X."/>
            <person name="Nie B."/>
            <person name="Liao X."/>
            <person name="Peng D."/>
            <person name="Ji J."/>
            <person name="Jenkins J."/>
            <person name="Williams M."/>
            <person name="Shu S."/>
            <person name="Plott C."/>
            <person name="Barry K."/>
            <person name="Rajasekar S."/>
            <person name="Grimwood J."/>
            <person name="Han X."/>
            <person name="Sun S."/>
            <person name="Hou Z."/>
            <person name="He W."/>
            <person name="Dai G."/>
            <person name="Sun C."/>
            <person name="Schmutz J."/>
            <person name="Leebens-Mack J.H."/>
            <person name="Li F.W."/>
            <person name="Wang L."/>
        </authorList>
    </citation>
    <scope>NUCLEOTIDE SEQUENCE [LARGE SCALE GENOMIC DNA]</scope>
    <source>
        <strain evidence="2">cv. PW_Plant_1</strain>
    </source>
</reference>
<dbReference type="Proteomes" id="UP001162992">
    <property type="component" value="Chromosome 13"/>
</dbReference>
<evidence type="ECO:0000313" key="1">
    <source>
        <dbReference type="EMBL" id="KAJ7534023.1"/>
    </source>
</evidence>
<dbReference type="EMBL" id="CM055104">
    <property type="protein sequence ID" value="KAJ7534023.1"/>
    <property type="molecule type" value="Genomic_DNA"/>
</dbReference>
<proteinExistence type="predicted"/>
<accession>A0ACC2BWQ4</accession>
<evidence type="ECO:0000313" key="2">
    <source>
        <dbReference type="Proteomes" id="UP001162992"/>
    </source>
</evidence>
<organism evidence="1 2">
    <name type="scientific">Diphasiastrum complanatum</name>
    <name type="common">Issler's clubmoss</name>
    <name type="synonym">Lycopodium complanatum</name>
    <dbReference type="NCBI Taxonomy" id="34168"/>
    <lineage>
        <taxon>Eukaryota</taxon>
        <taxon>Viridiplantae</taxon>
        <taxon>Streptophyta</taxon>
        <taxon>Embryophyta</taxon>
        <taxon>Tracheophyta</taxon>
        <taxon>Lycopodiopsida</taxon>
        <taxon>Lycopodiales</taxon>
        <taxon>Lycopodiaceae</taxon>
        <taxon>Lycopodioideae</taxon>
        <taxon>Diphasiastrum</taxon>
    </lineage>
</organism>
<gene>
    <name evidence="1" type="ORF">O6H91_13G075900</name>
</gene>
<sequence length="1160" mass="125754">MKINDGPLNRYLIKNLQSLTEADPILLANYVAALLKNNKPKKELQKLCNEQLHDFLGDGTRGFVIKLFHALEDGSLFNSGEESDLVMQNDGGLGTVNVDINEPKGSPCQERIPSTAVRRLGDEVNDESSDDEDDDRNHKHRRRISRSRSFDRDRGGEEEDERMPYRKHGRSDNPQQPMRESEHHTFEHRRASGNADKDGISRRVTKEHGFGPHSRLNLEGQRGGAGGGLRAGSQFLSDPPGPGSRFLVPHLPTRGGIGRGRGPGNGTWLPHEQRLVPLFPDGPDFQSPAIAQGPPNVNFYANRGISGRGGAPQPPWSGFTPLSAISNGSLEHPHPLNPGIQGARKATLNSSVGNVMGMSIPRPRCLDFEERGYCLRGDLCPMEHGANRIVVEDFQSLSKFNLPATLPGGRNAPIGPSPVSAPSAISMLMPTIDIAGRGSRENRETTLSVGERTGILNGATGGMEPDSYDPDQPLFNKEPLDPVPGMRKLPSFQKERLKQDWERTVPEIQEVEDFDFVDFGKPSRGIKPNAGFKGTETTPSVWDRIGPVDRFGNKLLTVVSKVPPIRKPLKVDDLEEQVYGRGSLQDIRGDREVEAVDEAGLEGQDAVLGRNSGGIISATQVDFQSLLRPNDGIPHVSHRPGGHGSGGVVGERAQRTLYVRCIPTTSNKADLLLAHFQKFGEVLDIRIPLHSDRAFVQFARREDAEKALSSPDAVMGNRFIRLSWANRDNIFDPGELSTATMPLRPSVNSVNGQKVISQVVPASKDVARPVGTGTSESSVIEVTGKVVTGNGSASTASSNKKQEELEQMKEEIRKKQEALAKKREDFRQKLEKLAKQPLLMQGIGPQTEVSEGSQPLKRQKLGELNDSSSSLAERQGSSGAVSSQGIPLSASINSVVEQQASPAVLLKSNAEEGSKIAATMITALQPASPLPFSRGIKSPHPRGSVTGPGLGYASSLAWGPARYKLDNRTMVFRIVPPIPAVISDVLMLKEHFAKFGELLSVELDNTDHDGDGKLTETSNVQVTFASRRAAERAFAQARSFQGQTLKFVWVNFTNGNFNSAMGSTVRYVDPSTGIAGVSPGNVSALEPLGAGRMLDENVLQRSRIETNQEIAAHDVRQSVSKLKEAAETCEETLEASSGQKTSHIPGDPTMNSGSEAIPAP</sequence>
<name>A0ACC2BWQ4_DIPCM</name>